<dbReference type="RefSeq" id="XP_026485020.2">
    <property type="nucleotide sequence ID" value="XM_026629235.2"/>
</dbReference>
<evidence type="ECO:0000259" key="3">
    <source>
        <dbReference type="PROSITE" id="PS51915"/>
    </source>
</evidence>
<feature type="region of interest" description="Disordered" evidence="2">
    <location>
        <begin position="632"/>
        <end position="653"/>
    </location>
</feature>
<evidence type="ECO:0000256" key="1">
    <source>
        <dbReference type="PROSITE-ProRule" id="PRU01263"/>
    </source>
</evidence>
<feature type="binding site" evidence="1">
    <location>
        <position position="14"/>
    </location>
    <ligand>
        <name>Zn(2+)</name>
        <dbReference type="ChEBI" id="CHEBI:29105"/>
    </ligand>
</feature>
<gene>
    <name evidence="5" type="primary">LOC113392693</name>
</gene>
<keyword evidence="4" id="KW-1185">Reference proteome</keyword>
<feature type="binding site" evidence="1">
    <location>
        <position position="17"/>
    </location>
    <ligand>
        <name>Zn(2+)</name>
        <dbReference type="ChEBI" id="CHEBI:29105"/>
    </ligand>
</feature>
<organism evidence="4 5">
    <name type="scientific">Vanessa tameamea</name>
    <name type="common">Kamehameha butterfly</name>
    <dbReference type="NCBI Taxonomy" id="334116"/>
    <lineage>
        <taxon>Eukaryota</taxon>
        <taxon>Metazoa</taxon>
        <taxon>Ecdysozoa</taxon>
        <taxon>Arthropoda</taxon>
        <taxon>Hexapoda</taxon>
        <taxon>Insecta</taxon>
        <taxon>Pterygota</taxon>
        <taxon>Neoptera</taxon>
        <taxon>Endopterygota</taxon>
        <taxon>Lepidoptera</taxon>
        <taxon>Glossata</taxon>
        <taxon>Ditrysia</taxon>
        <taxon>Papilionoidea</taxon>
        <taxon>Nymphalidae</taxon>
        <taxon>Nymphalinae</taxon>
        <taxon>Vanessa</taxon>
    </lineage>
</organism>
<dbReference type="PROSITE" id="PS51915">
    <property type="entry name" value="ZAD"/>
    <property type="match status" value="1"/>
</dbReference>
<dbReference type="GeneID" id="113392693"/>
<keyword evidence="1" id="KW-0863">Zinc-finger</keyword>
<evidence type="ECO:0000313" key="5">
    <source>
        <dbReference type="RefSeq" id="XP_026485020.2"/>
    </source>
</evidence>
<evidence type="ECO:0000256" key="2">
    <source>
        <dbReference type="SAM" id="MobiDB-lite"/>
    </source>
</evidence>
<evidence type="ECO:0000313" key="4">
    <source>
        <dbReference type="Proteomes" id="UP001652626"/>
    </source>
</evidence>
<accession>A0A8B8HKG5</accession>
<dbReference type="Pfam" id="PF07776">
    <property type="entry name" value="zf-AD"/>
    <property type="match status" value="1"/>
</dbReference>
<feature type="compositionally biased region" description="Basic and acidic residues" evidence="2">
    <location>
        <begin position="632"/>
        <end position="645"/>
    </location>
</feature>
<dbReference type="SUPFAM" id="SSF57716">
    <property type="entry name" value="Glucocorticoid receptor-like (DNA-binding domain)"/>
    <property type="match status" value="1"/>
</dbReference>
<feature type="compositionally biased region" description="Basic and acidic residues" evidence="2">
    <location>
        <begin position="296"/>
        <end position="309"/>
    </location>
</feature>
<dbReference type="GO" id="GO:0005634">
    <property type="term" value="C:nucleus"/>
    <property type="evidence" value="ECO:0007669"/>
    <property type="project" value="InterPro"/>
</dbReference>
<keyword evidence="1" id="KW-0479">Metal-binding</keyword>
<dbReference type="Proteomes" id="UP001652626">
    <property type="component" value="Chromosome 5"/>
</dbReference>
<feature type="binding site" evidence="1">
    <location>
        <position position="56"/>
    </location>
    <ligand>
        <name>Zn(2+)</name>
        <dbReference type="ChEBI" id="CHEBI:29105"/>
    </ligand>
</feature>
<dbReference type="OrthoDB" id="7764603at2759"/>
<protein>
    <submittedName>
        <fullName evidence="5">Uncharacterized protein LOC113392693</fullName>
    </submittedName>
</protein>
<feature type="region of interest" description="Disordered" evidence="2">
    <location>
        <begin position="95"/>
        <end position="121"/>
    </location>
</feature>
<dbReference type="InterPro" id="IPR012934">
    <property type="entry name" value="Znf_AD"/>
</dbReference>
<dbReference type="SMART" id="SM00868">
    <property type="entry name" value="zf-AD"/>
    <property type="match status" value="1"/>
</dbReference>
<feature type="domain" description="ZAD" evidence="3">
    <location>
        <begin position="12"/>
        <end position="80"/>
    </location>
</feature>
<dbReference type="GO" id="GO:0008270">
    <property type="term" value="F:zinc ion binding"/>
    <property type="evidence" value="ECO:0007669"/>
    <property type="project" value="UniProtKB-UniRule"/>
</dbReference>
<proteinExistence type="predicted"/>
<dbReference type="InterPro" id="IPR013087">
    <property type="entry name" value="Znf_C2H2_type"/>
</dbReference>
<sequence>MSMIEVDPKLFITCRLCLDEMGQYQIVPQVQVQIKYCFDIEVQPFDGLPQLICKKCESILSQYAEIKKNFQEKQCGLKSNIKGINKPIAPSINQQQDTVSSTQQVDSDSNNHISKTKQKDNQIIVSTSQNSSLDREPAKDNRNLFGVKKNVGNKSKSVWKNDYEKNFVCRLCAKSLKNKRSIVHHLQQCHLLRNYSNVLRRCIIKMNKIDSIPNLTFSNENVVYGKDKIINCQLKNYYILYTRKLNEIKSVSSESSDEDFSIPRKKRKRLRLFSKSSNETLVIDNNSTSPSLIQSHRKEEKQNYTKSNEKELTDVSEVELINVDDSDSASTASQTTLNKTETIENVIPQKSTIENDKVIQNIISMCYNKYLKRLDMSSKDSKDTGNGESVLQRKILSMGRKVIHKKGLNSTGLIRYMVQKDLDVDCIIKCQANVTIKTTLKDKQNNENSTHHTWKCLKDVDNTYTAIDFVDLFDKIVKSRNVEEQSSQPEYIREDDNDVTLDINEGVHLNKQSNYDNSAKLTDSSLPLVVPFDNNVYERKVENSVLFIRTTQETEKNTFLKKLLNENPVANPKQLPKKATPVELFTLLTNSSSPSHTESRLEVSNFENNMSGSLHMPIITSTVSLANTLNEDKESNNETANKPDSEATQSQLPRIKVKSVADLMPQNAVPKSLIVPSTAWATRYSCNDNQNKFVQKKNTPRMFVTNDETSYTNVNSHSVNTGSYSQYNINQNTNTSALVPTNSNVSSGNTQNKEQYVILHTVEIPHTKTKSPFRYLQQLLQIHNIVLLDSIDIVSVSMSCLIKFKLVFHQESSVAVTLCLSFYCKQNTFCIRVMDVNSKHIDIAKLSAYWQWEILKEFKGNVVPKLYENASKISRDIFQHTYHFVRFLSSIEFSKCTV</sequence>
<feature type="compositionally biased region" description="Low complexity" evidence="2">
    <location>
        <begin position="95"/>
        <end position="111"/>
    </location>
</feature>
<dbReference type="PROSITE" id="PS00028">
    <property type="entry name" value="ZINC_FINGER_C2H2_1"/>
    <property type="match status" value="1"/>
</dbReference>
<feature type="binding site" evidence="1">
    <location>
        <position position="53"/>
    </location>
    <ligand>
        <name>Zn(2+)</name>
        <dbReference type="ChEBI" id="CHEBI:29105"/>
    </ligand>
</feature>
<dbReference type="OMA" id="NENPVAN"/>
<feature type="compositionally biased region" description="Polar residues" evidence="2">
    <location>
        <begin position="284"/>
        <end position="294"/>
    </location>
</feature>
<keyword evidence="1" id="KW-0862">Zinc</keyword>
<feature type="region of interest" description="Disordered" evidence="2">
    <location>
        <begin position="284"/>
        <end position="309"/>
    </location>
</feature>
<dbReference type="AlphaFoldDB" id="A0A8B8HKG5"/>
<reference evidence="5" key="1">
    <citation type="submission" date="2025-08" db="UniProtKB">
        <authorList>
            <consortium name="RefSeq"/>
        </authorList>
    </citation>
    <scope>IDENTIFICATION</scope>
    <source>
        <tissue evidence="5">Whole body</tissue>
    </source>
</reference>
<name>A0A8B8HKG5_VANTA</name>